<sequence>MPHFLPHQISPPNKLVVLNQTCLDLPTTSSERRKWGDEEEEEVADNEESPGGLQKGKAPMESQIADDMTESTEDNGEDVTDEEADGDKVEEEEMEVEEEESDDATVEQPGQIIAQEDMVQEPSPIAIEAFFERVRTLRAKKKKLFEWETARERDRERIASRYRRYEDYD</sequence>
<feature type="compositionally biased region" description="Acidic residues" evidence="1">
    <location>
        <begin position="37"/>
        <end position="48"/>
    </location>
</feature>
<gene>
    <name evidence="2" type="ORF">K7X08_015566</name>
</gene>
<organism evidence="2 3">
    <name type="scientific">Anisodus acutangulus</name>
    <dbReference type="NCBI Taxonomy" id="402998"/>
    <lineage>
        <taxon>Eukaryota</taxon>
        <taxon>Viridiplantae</taxon>
        <taxon>Streptophyta</taxon>
        <taxon>Embryophyta</taxon>
        <taxon>Tracheophyta</taxon>
        <taxon>Spermatophyta</taxon>
        <taxon>Magnoliopsida</taxon>
        <taxon>eudicotyledons</taxon>
        <taxon>Gunneridae</taxon>
        <taxon>Pentapetalae</taxon>
        <taxon>asterids</taxon>
        <taxon>lamiids</taxon>
        <taxon>Solanales</taxon>
        <taxon>Solanaceae</taxon>
        <taxon>Solanoideae</taxon>
        <taxon>Hyoscyameae</taxon>
        <taxon>Anisodus</taxon>
    </lineage>
</organism>
<reference evidence="3" key="1">
    <citation type="journal article" date="2023" name="Proc. Natl. Acad. Sci. U.S.A.">
        <title>Genomic and structural basis for evolution of tropane alkaloid biosynthesis.</title>
        <authorList>
            <person name="Wanga Y.-J."/>
            <person name="Taina T."/>
            <person name="Yua J.-Y."/>
            <person name="Lia J."/>
            <person name="Xua B."/>
            <person name="Chenc J."/>
            <person name="D'Auriad J.C."/>
            <person name="Huanga J.-P."/>
            <person name="Huanga S.-X."/>
        </authorList>
    </citation>
    <scope>NUCLEOTIDE SEQUENCE [LARGE SCALE GENOMIC DNA]</scope>
    <source>
        <strain evidence="3">cv. KIB-2019</strain>
    </source>
</reference>
<protein>
    <submittedName>
        <fullName evidence="2">Uncharacterized protein</fullName>
    </submittedName>
</protein>
<keyword evidence="3" id="KW-1185">Reference proteome</keyword>
<evidence type="ECO:0000313" key="3">
    <source>
        <dbReference type="Proteomes" id="UP001152561"/>
    </source>
</evidence>
<dbReference type="Proteomes" id="UP001152561">
    <property type="component" value="Unassembled WGS sequence"/>
</dbReference>
<proteinExistence type="predicted"/>
<name>A0A9Q1L643_9SOLA</name>
<accession>A0A9Q1L643</accession>
<evidence type="ECO:0000256" key="1">
    <source>
        <dbReference type="SAM" id="MobiDB-lite"/>
    </source>
</evidence>
<dbReference type="EMBL" id="JAJAGQ010000023">
    <property type="protein sequence ID" value="KAJ8528115.1"/>
    <property type="molecule type" value="Genomic_DNA"/>
</dbReference>
<comment type="caution">
    <text evidence="2">The sequence shown here is derived from an EMBL/GenBank/DDBJ whole genome shotgun (WGS) entry which is preliminary data.</text>
</comment>
<feature type="region of interest" description="Disordered" evidence="1">
    <location>
        <begin position="25"/>
        <end position="108"/>
    </location>
</feature>
<dbReference type="AlphaFoldDB" id="A0A9Q1L643"/>
<evidence type="ECO:0000313" key="2">
    <source>
        <dbReference type="EMBL" id="KAJ8528115.1"/>
    </source>
</evidence>
<feature type="compositionally biased region" description="Acidic residues" evidence="1">
    <location>
        <begin position="67"/>
        <end position="105"/>
    </location>
</feature>